<dbReference type="PROSITE" id="PS51318">
    <property type="entry name" value="TAT"/>
    <property type="match status" value="1"/>
</dbReference>
<dbReference type="PANTHER" id="PTHR43649">
    <property type="entry name" value="ARABINOSE-BINDING PROTEIN-RELATED"/>
    <property type="match status" value="1"/>
</dbReference>
<feature type="signal peptide" evidence="1">
    <location>
        <begin position="1"/>
        <end position="27"/>
    </location>
</feature>
<dbReference type="AlphaFoldDB" id="A0A540VF02"/>
<dbReference type="OrthoDB" id="9768630at2"/>
<dbReference type="InParanoid" id="A0A540VF02"/>
<name>A0A540VF02_9CHLR</name>
<dbReference type="Gene3D" id="3.40.190.10">
    <property type="entry name" value="Periplasmic binding protein-like II"/>
    <property type="match status" value="1"/>
</dbReference>
<protein>
    <submittedName>
        <fullName evidence="2">Extracellular solute-binding protein</fullName>
    </submittedName>
</protein>
<organism evidence="2 3">
    <name type="scientific">Litorilinea aerophila</name>
    <dbReference type="NCBI Taxonomy" id="1204385"/>
    <lineage>
        <taxon>Bacteria</taxon>
        <taxon>Bacillati</taxon>
        <taxon>Chloroflexota</taxon>
        <taxon>Caldilineae</taxon>
        <taxon>Caldilineales</taxon>
        <taxon>Caldilineaceae</taxon>
        <taxon>Litorilinea</taxon>
    </lineage>
</organism>
<dbReference type="Pfam" id="PF01547">
    <property type="entry name" value="SBP_bac_1"/>
    <property type="match status" value="1"/>
</dbReference>
<evidence type="ECO:0000313" key="3">
    <source>
        <dbReference type="Proteomes" id="UP000317371"/>
    </source>
</evidence>
<dbReference type="EMBL" id="VIGC01000014">
    <property type="protein sequence ID" value="TQE95340.1"/>
    <property type="molecule type" value="Genomic_DNA"/>
</dbReference>
<gene>
    <name evidence="2" type="ORF">FKZ61_12090</name>
</gene>
<dbReference type="InterPro" id="IPR006311">
    <property type="entry name" value="TAT_signal"/>
</dbReference>
<dbReference type="FunCoup" id="A0A540VF02">
    <property type="interactions" value="83"/>
</dbReference>
<dbReference type="Proteomes" id="UP000317371">
    <property type="component" value="Unassembled WGS sequence"/>
</dbReference>
<reference evidence="2 3" key="1">
    <citation type="submission" date="2019-06" db="EMBL/GenBank/DDBJ databases">
        <title>Genome sequence of Litorilinea aerophila BAA-2444.</title>
        <authorList>
            <person name="Maclea K.S."/>
            <person name="Maurais E.G."/>
            <person name="Iannazzi L.C."/>
        </authorList>
    </citation>
    <scope>NUCLEOTIDE SEQUENCE [LARGE SCALE GENOMIC DNA]</scope>
    <source>
        <strain evidence="2 3">ATCC BAA-2444</strain>
    </source>
</reference>
<dbReference type="InterPro" id="IPR006059">
    <property type="entry name" value="SBP"/>
</dbReference>
<proteinExistence type="predicted"/>
<dbReference type="SUPFAM" id="SSF53850">
    <property type="entry name" value="Periplasmic binding protein-like II"/>
    <property type="match status" value="1"/>
</dbReference>
<accession>A0A540VF02</accession>
<evidence type="ECO:0000313" key="2">
    <source>
        <dbReference type="EMBL" id="TQE95340.1"/>
    </source>
</evidence>
<dbReference type="PROSITE" id="PS51257">
    <property type="entry name" value="PROKAR_LIPOPROTEIN"/>
    <property type="match status" value="1"/>
</dbReference>
<feature type="chain" id="PRO_5022059114" evidence="1">
    <location>
        <begin position="28"/>
        <end position="445"/>
    </location>
</feature>
<keyword evidence="3" id="KW-1185">Reference proteome</keyword>
<dbReference type="PANTHER" id="PTHR43649:SF12">
    <property type="entry name" value="DIACETYLCHITOBIOSE BINDING PROTEIN DASA"/>
    <property type="match status" value="1"/>
</dbReference>
<comment type="caution">
    <text evidence="2">The sequence shown here is derived from an EMBL/GenBank/DDBJ whole genome shotgun (WGS) entry which is preliminary data.</text>
</comment>
<dbReference type="RefSeq" id="WP_141610396.1">
    <property type="nucleotide sequence ID" value="NZ_VIGC02000014.1"/>
</dbReference>
<keyword evidence="1" id="KW-0732">Signal</keyword>
<sequence>MSTPNAKLSRRRFMQMAGMVAGGTVLAACAPSAPAPAAGGEEGGAPAAEAINLTFWGFATNRNKWYQALAERYKEEHPEVSIDIQEIAYEEMHNKVATTLVAGTGAPDIADIEISRFGQYVKGERVGFVALNDQIAEIEDNLYLRSALSPWSWQGKYYGIGNELNACLLFYRHDLLEAAGIEYPFDTWEGLTQAGQQYVEATGKKFVSLAIDSWDYWWIIAQAFNGFFDSDGNPSFDNEGGVRVMQMLANWRWEDEIAVQRAQDQAFYGQMMADEFAIHMGAPWMQGFMKDNAAELEGKWEMQLLPLFEDGSGARSGTHGGTGTCITEQSQHPDVAWDFIRFCNLTNDGVLLGFEMQNLFPTWKPAWEDERLQFQDPYFNNQRPADFITEAAPHMPPLNNSPWWPEVTDAFERLVITPVLSEETKMPVEEAMANCRAEVDKLIGA</sequence>
<dbReference type="InterPro" id="IPR050490">
    <property type="entry name" value="Bact_solute-bd_prot1"/>
</dbReference>
<evidence type="ECO:0000256" key="1">
    <source>
        <dbReference type="SAM" id="SignalP"/>
    </source>
</evidence>